<comment type="caution">
    <text evidence="4">The sequence shown here is derived from an EMBL/GenBank/DDBJ whole genome shotgun (WGS) entry which is preliminary data.</text>
</comment>
<comment type="similarity">
    <text evidence="1">Belongs to the universal stress protein A family.</text>
</comment>
<dbReference type="PANTHER" id="PTHR46268">
    <property type="entry name" value="STRESS RESPONSE PROTEIN NHAX"/>
    <property type="match status" value="1"/>
</dbReference>
<dbReference type="Proteomes" id="UP000301309">
    <property type="component" value="Unassembled WGS sequence"/>
</dbReference>
<feature type="compositionally biased region" description="Polar residues" evidence="2">
    <location>
        <begin position="164"/>
        <end position="173"/>
    </location>
</feature>
<dbReference type="Gene3D" id="3.40.50.620">
    <property type="entry name" value="HUPs"/>
    <property type="match status" value="1"/>
</dbReference>
<feature type="domain" description="UspA" evidence="3">
    <location>
        <begin position="1"/>
        <end position="140"/>
    </location>
</feature>
<organism evidence="4 5">
    <name type="scientific">Streptomyces violaceusniger</name>
    <dbReference type="NCBI Taxonomy" id="68280"/>
    <lineage>
        <taxon>Bacteria</taxon>
        <taxon>Bacillati</taxon>
        <taxon>Actinomycetota</taxon>
        <taxon>Actinomycetes</taxon>
        <taxon>Kitasatosporales</taxon>
        <taxon>Streptomycetaceae</taxon>
        <taxon>Streptomyces</taxon>
        <taxon>Streptomyces violaceusniger group</taxon>
    </lineage>
</organism>
<gene>
    <name evidence="4" type="primary">yjaB</name>
    <name evidence="4" type="ORF">SVIO_110330</name>
</gene>
<dbReference type="InterPro" id="IPR006015">
    <property type="entry name" value="Universal_stress_UspA"/>
</dbReference>
<evidence type="ECO:0000259" key="3">
    <source>
        <dbReference type="Pfam" id="PF00582"/>
    </source>
</evidence>
<dbReference type="InterPro" id="IPR006016">
    <property type="entry name" value="UspA"/>
</dbReference>
<proteinExistence type="inferred from homology"/>
<accession>A0A4D4LM99</accession>
<dbReference type="PRINTS" id="PR01438">
    <property type="entry name" value="UNVRSLSTRESS"/>
</dbReference>
<evidence type="ECO:0000256" key="2">
    <source>
        <dbReference type="SAM" id="MobiDB-lite"/>
    </source>
</evidence>
<sequence>MYKNILVAVDGSPSTDVVLHAVTSLAELTSASVHVLHIKPADLLYGPVAGTIDLEDDTEARDIVDSAVEQLRTAGVAADGQVLAGQKRLRAEAVLQYAHQRGCDLIVLGPSHHAGLGAALHDSVTRHVVARTPVSVLLVHAVQADQEWGPARRAGGVKPGPSVSEGSSPNRSR</sequence>
<dbReference type="CDD" id="cd00293">
    <property type="entry name" value="USP-like"/>
    <property type="match status" value="1"/>
</dbReference>
<feature type="region of interest" description="Disordered" evidence="2">
    <location>
        <begin position="149"/>
        <end position="173"/>
    </location>
</feature>
<reference evidence="4 5" key="1">
    <citation type="journal article" date="2020" name="Int. J. Syst. Evol. Microbiol.">
        <title>Reclassification of Streptomyces castelarensis and Streptomyces sporoclivatus as later heterotypic synonyms of Streptomyces antimycoticus.</title>
        <authorList>
            <person name="Komaki H."/>
            <person name="Tamura T."/>
        </authorList>
    </citation>
    <scope>NUCLEOTIDE SEQUENCE [LARGE SCALE GENOMIC DNA]</scope>
    <source>
        <strain evidence="4 5">NBRC 13459</strain>
    </source>
</reference>
<protein>
    <submittedName>
        <fullName evidence="4">Universal stress protein</fullName>
    </submittedName>
</protein>
<dbReference type="SUPFAM" id="SSF52402">
    <property type="entry name" value="Adenine nucleotide alpha hydrolases-like"/>
    <property type="match status" value="1"/>
</dbReference>
<keyword evidence="5" id="KW-1185">Reference proteome</keyword>
<dbReference type="PANTHER" id="PTHR46268:SF6">
    <property type="entry name" value="UNIVERSAL STRESS PROTEIN UP12"/>
    <property type="match status" value="1"/>
</dbReference>
<dbReference type="EMBL" id="BJHW01000002">
    <property type="protein sequence ID" value="GDY60410.1"/>
    <property type="molecule type" value="Genomic_DNA"/>
</dbReference>
<dbReference type="AlphaFoldDB" id="A0A4D4LM99"/>
<dbReference type="Pfam" id="PF00582">
    <property type="entry name" value="Usp"/>
    <property type="match status" value="1"/>
</dbReference>
<evidence type="ECO:0000256" key="1">
    <source>
        <dbReference type="ARBA" id="ARBA00008791"/>
    </source>
</evidence>
<evidence type="ECO:0000313" key="4">
    <source>
        <dbReference type="EMBL" id="GDY60410.1"/>
    </source>
</evidence>
<name>A0A4D4LM99_STRVO</name>
<evidence type="ECO:0000313" key="5">
    <source>
        <dbReference type="Proteomes" id="UP000301309"/>
    </source>
</evidence>
<dbReference type="InterPro" id="IPR014729">
    <property type="entry name" value="Rossmann-like_a/b/a_fold"/>
</dbReference>